<protein>
    <submittedName>
        <fullName evidence="1">Ribosomal protein S12 methylthiotransferase</fullName>
    </submittedName>
</protein>
<keyword evidence="1" id="KW-0687">Ribonucleoprotein</keyword>
<dbReference type="GO" id="GO:0016740">
    <property type="term" value="F:transferase activity"/>
    <property type="evidence" value="ECO:0007669"/>
    <property type="project" value="UniProtKB-KW"/>
</dbReference>
<keyword evidence="2" id="KW-1185">Reference proteome</keyword>
<keyword evidence="1" id="KW-0689">Ribosomal protein</keyword>
<gene>
    <name evidence="1" type="ORF">DR999_PMT21147</name>
</gene>
<comment type="caution">
    <text evidence="1">The sequence shown here is derived from an EMBL/GenBank/DDBJ whole genome shotgun (WGS) entry which is preliminary data.</text>
</comment>
<proteinExistence type="predicted"/>
<evidence type="ECO:0000313" key="2">
    <source>
        <dbReference type="Proteomes" id="UP000297703"/>
    </source>
</evidence>
<dbReference type="GO" id="GO:0005840">
    <property type="term" value="C:ribosome"/>
    <property type="evidence" value="ECO:0007669"/>
    <property type="project" value="UniProtKB-KW"/>
</dbReference>
<dbReference type="EMBL" id="QXTE01000541">
    <property type="protein sequence ID" value="TFJ97034.1"/>
    <property type="molecule type" value="Genomic_DNA"/>
</dbReference>
<organism evidence="1 2">
    <name type="scientific">Platysternon megacephalum</name>
    <name type="common">big-headed turtle</name>
    <dbReference type="NCBI Taxonomy" id="55544"/>
    <lineage>
        <taxon>Eukaryota</taxon>
        <taxon>Metazoa</taxon>
        <taxon>Chordata</taxon>
        <taxon>Craniata</taxon>
        <taxon>Vertebrata</taxon>
        <taxon>Euteleostomi</taxon>
        <taxon>Archelosauria</taxon>
        <taxon>Testudinata</taxon>
        <taxon>Testudines</taxon>
        <taxon>Cryptodira</taxon>
        <taxon>Durocryptodira</taxon>
        <taxon>Testudinoidea</taxon>
        <taxon>Platysternidae</taxon>
        <taxon>Platysternon</taxon>
    </lineage>
</organism>
<sequence length="106" mass="11868">MQNEGENKLIGLIIFNAPSKLSGSVDAATTRLYTFFNSICLVHELKWKFSSPLLHLCSVKLRLKLPGSMPLYPWLIPDSAIAILSCCAYDPLTLCRFLHVPYVTLV</sequence>
<dbReference type="AlphaFoldDB" id="A0A4D9DIE3"/>
<accession>A0A4D9DIE3</accession>
<keyword evidence="1" id="KW-0808">Transferase</keyword>
<reference evidence="1 2" key="1">
    <citation type="submission" date="2019-04" db="EMBL/GenBank/DDBJ databases">
        <title>Draft genome of the big-headed turtle Platysternon megacephalum.</title>
        <authorList>
            <person name="Gong S."/>
        </authorList>
    </citation>
    <scope>NUCLEOTIDE SEQUENCE [LARGE SCALE GENOMIC DNA]</scope>
    <source>
        <strain evidence="1">DO16091913</strain>
        <tissue evidence="1">Muscle</tissue>
    </source>
</reference>
<dbReference type="Proteomes" id="UP000297703">
    <property type="component" value="Unassembled WGS sequence"/>
</dbReference>
<name>A0A4D9DIE3_9SAUR</name>
<evidence type="ECO:0000313" key="1">
    <source>
        <dbReference type="EMBL" id="TFJ97034.1"/>
    </source>
</evidence>
<reference evidence="1 2" key="2">
    <citation type="submission" date="2019-04" db="EMBL/GenBank/DDBJ databases">
        <title>The genome sequence of big-headed turtle.</title>
        <authorList>
            <person name="Gong S."/>
        </authorList>
    </citation>
    <scope>NUCLEOTIDE SEQUENCE [LARGE SCALE GENOMIC DNA]</scope>
    <source>
        <strain evidence="1">DO16091913</strain>
        <tissue evidence="1">Muscle</tissue>
    </source>
</reference>